<dbReference type="SMART" id="SM00460">
    <property type="entry name" value="TGc"/>
    <property type="match status" value="1"/>
</dbReference>
<dbReference type="Pfam" id="PF23265">
    <property type="entry name" value="Ig-like_KY"/>
    <property type="match status" value="2"/>
</dbReference>
<evidence type="ECO:0000313" key="3">
    <source>
        <dbReference type="EMBL" id="CAF1255252.1"/>
    </source>
</evidence>
<dbReference type="InterPro" id="IPR052557">
    <property type="entry name" value="CAP/Cytokinesis_protein"/>
</dbReference>
<sequence>MGCGSSVKVQPLAENPKPKNVENTKPKTVENTKSKNVENTKPKNVENTKPKNVENTKPKNVENDDNDLSKSRRRRTSVGESIIRRRKDSTTSIVTLDPRLIVDNIHTQTSIVPLDPDAFNSKLRKQRQAAIENDLYRNAINSWQPTSIEHLVNLIKTLSLNKSDVDKTFIIYYWICQNIEYDVISYFSKNYADQTAEGVFRTKKGVCAGYGNIFQRLCDGVSLQCVKISGYSKGYKFDPRTTTFKETDHAWNSVQIDNHWYIIESTWGAGNLNDNKQFKKQFDPYYFFCPPEEFIYDHLPKDEKWQLLVRPISMQEYLSMPVTWSSFFELKLELISSESNILQLINGKPYAQVQIRSPIEVDITANLKLNDKKIDGGDRVCYDPKQKIWCCYFAPQSDGPHEITIYAKRKNQPGSYKSAVKFSLEVLNLTKPISFPGLFDTYYDLDLKIVQPKFQHTIQLKNDAAYTEILLQAPKDVKLIGDLTNPEGKKVHGGEQVYFDKQKALWRCLFAPQKTGLHKINIYAKKASDNSTSYSAALEFNLNVQQLPSNIISYPNTMSLFYDYDLKIIAPNNSRFATWPKNASYTEILLRAPNNIQLSGHIFYDNQAIDNGSLIQYDHDKQLWQCLFAPRNTGLHKIIVFAKENGDSNTSQSVVDFDLDVTNLKRSIAFPKTYALFQKNKCKIYEPFEMKKGSNVTLHCRIPDANNVRILFDSKPEREQEDDYENNIFKRQITVPNQNVVIMGNYTNDTSYSYLIHYTVT</sequence>
<dbReference type="SUPFAM" id="SSF54001">
    <property type="entry name" value="Cysteine proteinases"/>
    <property type="match status" value="1"/>
</dbReference>
<feature type="domain" description="Transglutaminase-like" evidence="2">
    <location>
        <begin position="199"/>
        <end position="267"/>
    </location>
</feature>
<dbReference type="InterPro" id="IPR038765">
    <property type="entry name" value="Papain-like_cys_pep_sf"/>
</dbReference>
<organism evidence="4 5">
    <name type="scientific">Didymodactylos carnosus</name>
    <dbReference type="NCBI Taxonomy" id="1234261"/>
    <lineage>
        <taxon>Eukaryota</taxon>
        <taxon>Metazoa</taxon>
        <taxon>Spiralia</taxon>
        <taxon>Gnathifera</taxon>
        <taxon>Rotifera</taxon>
        <taxon>Eurotatoria</taxon>
        <taxon>Bdelloidea</taxon>
        <taxon>Philodinida</taxon>
        <taxon>Philodinidae</taxon>
        <taxon>Didymodactylos</taxon>
    </lineage>
</organism>
<dbReference type="Proteomes" id="UP000677228">
    <property type="component" value="Unassembled WGS sequence"/>
</dbReference>
<evidence type="ECO:0000259" key="2">
    <source>
        <dbReference type="SMART" id="SM00460"/>
    </source>
</evidence>
<dbReference type="PANTHER" id="PTHR46333:SF2">
    <property type="entry name" value="CYTOKINESIS PROTEIN 3"/>
    <property type="match status" value="1"/>
</dbReference>
<feature type="compositionally biased region" description="Basic and acidic residues" evidence="1">
    <location>
        <begin position="16"/>
        <end position="70"/>
    </location>
</feature>
<evidence type="ECO:0000313" key="5">
    <source>
        <dbReference type="Proteomes" id="UP000682733"/>
    </source>
</evidence>
<gene>
    <name evidence="3" type="ORF">OVA965_LOCUS26463</name>
    <name evidence="4" type="ORF">TMI583_LOCUS27200</name>
</gene>
<dbReference type="GO" id="GO:0005737">
    <property type="term" value="C:cytoplasm"/>
    <property type="evidence" value="ECO:0007669"/>
    <property type="project" value="TreeGrafter"/>
</dbReference>
<dbReference type="AlphaFoldDB" id="A0A8S2PN50"/>
<dbReference type="InterPro" id="IPR002931">
    <property type="entry name" value="Transglutaminase-like"/>
</dbReference>
<protein>
    <recommendedName>
        <fullName evidence="2">Transglutaminase-like domain-containing protein</fullName>
    </recommendedName>
</protein>
<evidence type="ECO:0000256" key="1">
    <source>
        <dbReference type="SAM" id="MobiDB-lite"/>
    </source>
</evidence>
<reference evidence="4" key="1">
    <citation type="submission" date="2021-02" db="EMBL/GenBank/DDBJ databases">
        <authorList>
            <person name="Nowell W R."/>
        </authorList>
    </citation>
    <scope>NUCLEOTIDE SEQUENCE</scope>
</reference>
<dbReference type="Pfam" id="PF01841">
    <property type="entry name" value="Transglut_core"/>
    <property type="match status" value="1"/>
</dbReference>
<name>A0A8S2PN50_9BILA</name>
<evidence type="ECO:0000313" key="4">
    <source>
        <dbReference type="EMBL" id="CAF4062261.1"/>
    </source>
</evidence>
<proteinExistence type="predicted"/>
<feature type="region of interest" description="Disordered" evidence="1">
    <location>
        <begin position="1"/>
        <end position="82"/>
    </location>
</feature>
<dbReference type="EMBL" id="CAJOBA010038523">
    <property type="protein sequence ID" value="CAF4062261.1"/>
    <property type="molecule type" value="Genomic_DNA"/>
</dbReference>
<dbReference type="PANTHER" id="PTHR46333">
    <property type="entry name" value="CYTOKINESIS PROTEIN 3"/>
    <property type="match status" value="1"/>
</dbReference>
<dbReference type="Gene3D" id="3.10.620.30">
    <property type="match status" value="1"/>
</dbReference>
<dbReference type="Proteomes" id="UP000682733">
    <property type="component" value="Unassembled WGS sequence"/>
</dbReference>
<dbReference type="InterPro" id="IPR056564">
    <property type="entry name" value="Ig-like_KY"/>
</dbReference>
<dbReference type="EMBL" id="CAJNOK010016974">
    <property type="protein sequence ID" value="CAF1255252.1"/>
    <property type="molecule type" value="Genomic_DNA"/>
</dbReference>
<comment type="caution">
    <text evidence="4">The sequence shown here is derived from an EMBL/GenBank/DDBJ whole genome shotgun (WGS) entry which is preliminary data.</text>
</comment>
<accession>A0A8S2PN50</accession>